<dbReference type="Proteomes" id="UP000193922">
    <property type="component" value="Unassembled WGS sequence"/>
</dbReference>
<evidence type="ECO:0000256" key="2">
    <source>
        <dbReference type="ARBA" id="ARBA00023125"/>
    </source>
</evidence>
<dbReference type="InterPro" id="IPR050453">
    <property type="entry name" value="LIM_Homeobox_TF"/>
</dbReference>
<feature type="compositionally biased region" description="Low complexity" evidence="7">
    <location>
        <begin position="467"/>
        <end position="486"/>
    </location>
</feature>
<keyword evidence="4 5" id="KW-0539">Nucleus</keyword>
<feature type="region of interest" description="Disordered" evidence="7">
    <location>
        <begin position="1"/>
        <end position="109"/>
    </location>
</feature>
<dbReference type="SMART" id="SM00389">
    <property type="entry name" value="HOX"/>
    <property type="match status" value="1"/>
</dbReference>
<dbReference type="CDD" id="cd00086">
    <property type="entry name" value="homeodomain"/>
    <property type="match status" value="1"/>
</dbReference>
<evidence type="ECO:0000256" key="3">
    <source>
        <dbReference type="ARBA" id="ARBA00023155"/>
    </source>
</evidence>
<dbReference type="InterPro" id="IPR017970">
    <property type="entry name" value="Homeobox_CS"/>
</dbReference>
<feature type="domain" description="Homeobox" evidence="8">
    <location>
        <begin position="101"/>
        <end position="161"/>
    </location>
</feature>
<dbReference type="STRING" id="61395.A0A1Y1WC33"/>
<gene>
    <name evidence="9" type="ORF">DL89DRAFT_140160</name>
</gene>
<dbReference type="Pfam" id="PF00046">
    <property type="entry name" value="Homeodomain"/>
    <property type="match status" value="1"/>
</dbReference>
<dbReference type="GeneID" id="63800076"/>
<feature type="compositionally biased region" description="Polar residues" evidence="7">
    <location>
        <begin position="25"/>
        <end position="54"/>
    </location>
</feature>
<dbReference type="SUPFAM" id="SSF46689">
    <property type="entry name" value="Homeodomain-like"/>
    <property type="match status" value="1"/>
</dbReference>
<feature type="region of interest" description="Disordered" evidence="7">
    <location>
        <begin position="271"/>
        <end position="296"/>
    </location>
</feature>
<evidence type="ECO:0000313" key="9">
    <source>
        <dbReference type="EMBL" id="ORX70786.1"/>
    </source>
</evidence>
<dbReference type="OrthoDB" id="6159439at2759"/>
<evidence type="ECO:0000256" key="4">
    <source>
        <dbReference type="ARBA" id="ARBA00023242"/>
    </source>
</evidence>
<sequence length="558" mass="58298">MDPQPPHIPLATPALSSGRRKSATRSRQQPPTNLFTMNGQQVEYSISDLHTGSLPSAPGVPSISSAPTASTMPSAPNAAGGPLRNEGGRERKALKPSFYQPNQVRHRRRTTKEQLFRLENVFKDDPKPVAEIRKVLSDELGMTTREVQIWFQNRRAKQKNQVKKPEDTVAEQPSSGSQPRRPSMNEALTDASGRALRRMSDIPQSSKRAGKAHASPSGLARTEAMVNAALSTPSTSATKLPAMPLSLLGGMPGIPSVPATMPMPVNFAMASSSTGVPQSMKKKKKRGGNGDDGRYSSARVYHATFDGSEVPPVKAEDLEPNSDDERFNTLDPSNLPNFMMPGMPPVPFGGIGSNVPSYPHPVNTGMIGGGPFNPMQQSSGLAAALFTGMLGTSQPAPALSGLSLNTYGLQASMATTSAPGMLSSPTTTLPSAGISPSDLSLGSVDPSMAFIQTLMALSQQSQPIAQPSLASPLGGSPPVLPVPSMVSPGPIPGSAFSSYDARNHPPPMLLASSTMPAITASSLLAANAPPDLFGASTTMLYSAGSNQTSSSGPSSPPY</sequence>
<evidence type="ECO:0000256" key="7">
    <source>
        <dbReference type="SAM" id="MobiDB-lite"/>
    </source>
</evidence>
<comment type="subcellular location">
    <subcellularLocation>
        <location evidence="1 5 6">Nucleus</location>
    </subcellularLocation>
</comment>
<dbReference type="RefSeq" id="XP_040744365.1">
    <property type="nucleotide sequence ID" value="XM_040883428.1"/>
</dbReference>
<evidence type="ECO:0000256" key="6">
    <source>
        <dbReference type="RuleBase" id="RU000682"/>
    </source>
</evidence>
<dbReference type="PROSITE" id="PS00027">
    <property type="entry name" value="HOMEOBOX_1"/>
    <property type="match status" value="1"/>
</dbReference>
<dbReference type="Gene3D" id="1.10.10.60">
    <property type="entry name" value="Homeodomain-like"/>
    <property type="match status" value="1"/>
</dbReference>
<evidence type="ECO:0000256" key="5">
    <source>
        <dbReference type="PROSITE-ProRule" id="PRU00108"/>
    </source>
</evidence>
<feature type="region of interest" description="Disordered" evidence="7">
    <location>
        <begin position="156"/>
        <end position="191"/>
    </location>
</feature>
<feature type="compositionally biased region" description="Low complexity" evidence="7">
    <location>
        <begin position="61"/>
        <end position="79"/>
    </location>
</feature>
<dbReference type="InterPro" id="IPR001356">
    <property type="entry name" value="HD"/>
</dbReference>
<proteinExistence type="predicted"/>
<protein>
    <submittedName>
        <fullName evidence="9">Homeobox-domain-containing protein</fullName>
    </submittedName>
</protein>
<feature type="region of interest" description="Disordered" evidence="7">
    <location>
        <begin position="200"/>
        <end position="219"/>
    </location>
</feature>
<comment type="caution">
    <text evidence="9">The sequence shown here is derived from an EMBL/GenBank/DDBJ whole genome shotgun (WGS) entry which is preliminary data.</text>
</comment>
<evidence type="ECO:0000259" key="8">
    <source>
        <dbReference type="PROSITE" id="PS50071"/>
    </source>
</evidence>
<keyword evidence="2 5" id="KW-0238">DNA-binding</keyword>
<evidence type="ECO:0000313" key="10">
    <source>
        <dbReference type="Proteomes" id="UP000193922"/>
    </source>
</evidence>
<feature type="compositionally biased region" description="Low complexity" evidence="7">
    <location>
        <begin position="172"/>
        <end position="182"/>
    </location>
</feature>
<dbReference type="AlphaFoldDB" id="A0A1Y1WC33"/>
<dbReference type="PANTHER" id="PTHR24208:SF166">
    <property type="entry name" value="LIM HOMEOBOX TRANSCRIPTION FACTOR 1 ALPHA, ISOFORM B"/>
    <property type="match status" value="1"/>
</dbReference>
<name>A0A1Y1WC33_9FUNG</name>
<dbReference type="InterPro" id="IPR009057">
    <property type="entry name" value="Homeodomain-like_sf"/>
</dbReference>
<dbReference type="GO" id="GO:0000977">
    <property type="term" value="F:RNA polymerase II transcription regulatory region sequence-specific DNA binding"/>
    <property type="evidence" value="ECO:0007669"/>
    <property type="project" value="TreeGrafter"/>
</dbReference>
<feature type="region of interest" description="Disordered" evidence="7">
    <location>
        <begin position="466"/>
        <end position="486"/>
    </location>
</feature>
<organism evidence="9 10">
    <name type="scientific">Linderina pennispora</name>
    <dbReference type="NCBI Taxonomy" id="61395"/>
    <lineage>
        <taxon>Eukaryota</taxon>
        <taxon>Fungi</taxon>
        <taxon>Fungi incertae sedis</taxon>
        <taxon>Zoopagomycota</taxon>
        <taxon>Kickxellomycotina</taxon>
        <taxon>Kickxellomycetes</taxon>
        <taxon>Kickxellales</taxon>
        <taxon>Kickxellaceae</taxon>
        <taxon>Linderina</taxon>
    </lineage>
</organism>
<keyword evidence="10" id="KW-1185">Reference proteome</keyword>
<keyword evidence="3 5" id="KW-0371">Homeobox</keyword>
<reference evidence="9 10" key="1">
    <citation type="submission" date="2016-07" db="EMBL/GenBank/DDBJ databases">
        <title>Pervasive Adenine N6-methylation of Active Genes in Fungi.</title>
        <authorList>
            <consortium name="DOE Joint Genome Institute"/>
            <person name="Mondo S.J."/>
            <person name="Dannebaum R.O."/>
            <person name="Kuo R.C."/>
            <person name="Labutti K."/>
            <person name="Haridas S."/>
            <person name="Kuo A."/>
            <person name="Salamov A."/>
            <person name="Ahrendt S.R."/>
            <person name="Lipzen A."/>
            <person name="Sullivan W."/>
            <person name="Andreopoulos W.B."/>
            <person name="Clum A."/>
            <person name="Lindquist E."/>
            <person name="Daum C."/>
            <person name="Ramamoorthy G.K."/>
            <person name="Gryganskyi A."/>
            <person name="Culley D."/>
            <person name="Magnuson J.K."/>
            <person name="James T.Y."/>
            <person name="O'Malley M.A."/>
            <person name="Stajich J.E."/>
            <person name="Spatafora J.W."/>
            <person name="Visel A."/>
            <person name="Grigoriev I.V."/>
        </authorList>
    </citation>
    <scope>NUCLEOTIDE SEQUENCE [LARGE SCALE GENOMIC DNA]</scope>
    <source>
        <strain evidence="9 10">ATCC 12442</strain>
    </source>
</reference>
<feature type="DNA-binding region" description="Homeobox" evidence="5">
    <location>
        <begin position="103"/>
        <end position="162"/>
    </location>
</feature>
<dbReference type="GO" id="GO:0000981">
    <property type="term" value="F:DNA-binding transcription factor activity, RNA polymerase II-specific"/>
    <property type="evidence" value="ECO:0007669"/>
    <property type="project" value="InterPro"/>
</dbReference>
<dbReference type="PROSITE" id="PS50071">
    <property type="entry name" value="HOMEOBOX_2"/>
    <property type="match status" value="1"/>
</dbReference>
<accession>A0A1Y1WC33</accession>
<evidence type="ECO:0000256" key="1">
    <source>
        <dbReference type="ARBA" id="ARBA00004123"/>
    </source>
</evidence>
<dbReference type="EMBL" id="MCFD01000005">
    <property type="protein sequence ID" value="ORX70786.1"/>
    <property type="molecule type" value="Genomic_DNA"/>
</dbReference>
<dbReference type="GO" id="GO:0005634">
    <property type="term" value="C:nucleus"/>
    <property type="evidence" value="ECO:0007669"/>
    <property type="project" value="UniProtKB-SubCell"/>
</dbReference>
<dbReference type="PANTHER" id="PTHR24208">
    <property type="entry name" value="LIM/HOMEOBOX PROTEIN LHX"/>
    <property type="match status" value="1"/>
</dbReference>